<feature type="transmembrane region" description="Helical" evidence="2">
    <location>
        <begin position="205"/>
        <end position="225"/>
    </location>
</feature>
<evidence type="ECO:0000256" key="1">
    <source>
        <dbReference type="SAM" id="MobiDB-lite"/>
    </source>
</evidence>
<keyword evidence="2" id="KW-1133">Transmembrane helix</keyword>
<evidence type="ECO:0000313" key="4">
    <source>
        <dbReference type="EMBL" id="KEP54362.1"/>
    </source>
</evidence>
<keyword evidence="5" id="KW-1185">Reference proteome</keyword>
<feature type="signal peptide" evidence="3">
    <location>
        <begin position="1"/>
        <end position="22"/>
    </location>
</feature>
<gene>
    <name evidence="4" type="ORF">V565_018380</name>
</gene>
<feature type="compositionally biased region" description="Low complexity" evidence="1">
    <location>
        <begin position="367"/>
        <end position="382"/>
    </location>
</feature>
<comment type="caution">
    <text evidence="4">The sequence shown here is derived from an EMBL/GenBank/DDBJ whole genome shotgun (WGS) entry which is preliminary data.</text>
</comment>
<sequence>MIPALYFSFIFAFLGVVPFVTALPSGSRARQVLADVPKPPACLVACATNVTQPLVDSCLQVLTLCFSRNCMTADYETGSPFIYPYCTGNGMSHTENGVVVIDLPAVPSGTVPTTTPIPLSAAPVTPTPSTVIVTEFVTLSTPPAAIATATATATSSTPTEMPTAAPSALSTDSSTPTFASATTSASTSSVIIESMGSSTTLRSPAAISVYVIISLLITLLIFAFIRRWRRARQRDYIIPTHRRTRGKSFLIDEASLKHRSFHSTVELTKKPAPVYNLSLKEVTPLPALPIPTKDSKDSADPFAGVALSYIPQLATMHTPTRTYIALPGRSPSPGASPEPEKSFVTQTFAAGRERAITNIRHSREGSRSPTSPSSSISSPTSPKGDMYASATQSPLPAYAYMAPHQPTAPSPLRAQLRTKPIPSRVSTIHEEPKTPYGGQSVFSMSTTTMSVLNSKVETAQRVRPTFASHIRGPGSTEKMRQFTFPNTRQSLNETELQITISEALIDDGIPVSRSQTPNGSLYKGAGGSVSSISKVQGKLQALVGVMRRERD</sequence>
<proteinExistence type="predicted"/>
<feature type="region of interest" description="Disordered" evidence="1">
    <location>
        <begin position="357"/>
        <end position="390"/>
    </location>
</feature>
<accession>A0A074SWW8</accession>
<feature type="region of interest" description="Disordered" evidence="1">
    <location>
        <begin position="150"/>
        <end position="180"/>
    </location>
</feature>
<feature type="chain" id="PRO_5001699134" evidence="3">
    <location>
        <begin position="23"/>
        <end position="551"/>
    </location>
</feature>
<organism evidence="4 5">
    <name type="scientific">Rhizoctonia solani 123E</name>
    <dbReference type="NCBI Taxonomy" id="1423351"/>
    <lineage>
        <taxon>Eukaryota</taxon>
        <taxon>Fungi</taxon>
        <taxon>Dikarya</taxon>
        <taxon>Basidiomycota</taxon>
        <taxon>Agaricomycotina</taxon>
        <taxon>Agaricomycetes</taxon>
        <taxon>Cantharellales</taxon>
        <taxon>Ceratobasidiaceae</taxon>
        <taxon>Rhizoctonia</taxon>
    </lineage>
</organism>
<keyword evidence="2" id="KW-0472">Membrane</keyword>
<dbReference type="EMBL" id="AZST01000030">
    <property type="protein sequence ID" value="KEP54362.1"/>
    <property type="molecule type" value="Genomic_DNA"/>
</dbReference>
<evidence type="ECO:0000256" key="3">
    <source>
        <dbReference type="SAM" id="SignalP"/>
    </source>
</evidence>
<keyword evidence="2 4" id="KW-0812">Transmembrane</keyword>
<dbReference type="OrthoDB" id="3195746at2759"/>
<feature type="compositionally biased region" description="Basic and acidic residues" evidence="1">
    <location>
        <begin position="357"/>
        <end position="366"/>
    </location>
</feature>
<evidence type="ECO:0000256" key="2">
    <source>
        <dbReference type="SAM" id="Phobius"/>
    </source>
</evidence>
<keyword evidence="3" id="KW-0732">Signal</keyword>
<dbReference type="Proteomes" id="UP000027456">
    <property type="component" value="Unassembled WGS sequence"/>
</dbReference>
<reference evidence="4 5" key="1">
    <citation type="submission" date="2013-12" db="EMBL/GenBank/DDBJ databases">
        <authorList>
            <person name="Cubeta M."/>
            <person name="Pakala S."/>
            <person name="Fedorova N."/>
            <person name="Thomas E."/>
            <person name="Dean R."/>
            <person name="Jabaji S."/>
            <person name="Neate S."/>
            <person name="Toda T."/>
            <person name="Tavantzis S."/>
            <person name="Vilgalys R."/>
            <person name="Bharathan N."/>
            <person name="Pakala S."/>
            <person name="Losada L.S."/>
            <person name="Zafar N."/>
            <person name="Nierman W."/>
        </authorList>
    </citation>
    <scope>NUCLEOTIDE SEQUENCE [LARGE SCALE GENOMIC DNA]</scope>
    <source>
        <strain evidence="4 5">123E</strain>
    </source>
</reference>
<evidence type="ECO:0000313" key="5">
    <source>
        <dbReference type="Proteomes" id="UP000027456"/>
    </source>
</evidence>
<dbReference type="AlphaFoldDB" id="A0A074SWW8"/>
<protein>
    <submittedName>
        <fullName evidence="4">Putative transmembrane protein</fullName>
    </submittedName>
</protein>
<dbReference type="HOGENOM" id="CLU_494446_0_0_1"/>
<name>A0A074SWW8_9AGAM</name>